<name>A0A2K3KNH8_TRIPR</name>
<keyword evidence="1" id="KW-0472">Membrane</keyword>
<evidence type="ECO:0000313" key="2">
    <source>
        <dbReference type="EMBL" id="PNX67857.1"/>
    </source>
</evidence>
<feature type="transmembrane region" description="Helical" evidence="1">
    <location>
        <begin position="46"/>
        <end position="70"/>
    </location>
</feature>
<dbReference type="AlphaFoldDB" id="A0A2K3KNH8"/>
<accession>A0A2K3KNH8</accession>
<sequence>SNSLIDEIRELNSDTPWWLPYMSSTTTLESLSKTVLDQPLEIASRIASIITVASPSAAVNLWILLFVLAATKEPSESLTHHPF</sequence>
<gene>
    <name evidence="2" type="ORF">L195_g055855</name>
</gene>
<dbReference type="Proteomes" id="UP000236291">
    <property type="component" value="Unassembled WGS sequence"/>
</dbReference>
<dbReference type="EMBL" id="ASHM01103413">
    <property type="protein sequence ID" value="PNX67857.1"/>
    <property type="molecule type" value="Genomic_DNA"/>
</dbReference>
<evidence type="ECO:0000313" key="3">
    <source>
        <dbReference type="Proteomes" id="UP000236291"/>
    </source>
</evidence>
<proteinExistence type="predicted"/>
<protein>
    <submittedName>
        <fullName evidence="2">Uncharacterized protein</fullName>
    </submittedName>
</protein>
<feature type="non-terminal residue" evidence="2">
    <location>
        <position position="1"/>
    </location>
</feature>
<organism evidence="2 3">
    <name type="scientific">Trifolium pratense</name>
    <name type="common">Red clover</name>
    <dbReference type="NCBI Taxonomy" id="57577"/>
    <lineage>
        <taxon>Eukaryota</taxon>
        <taxon>Viridiplantae</taxon>
        <taxon>Streptophyta</taxon>
        <taxon>Embryophyta</taxon>
        <taxon>Tracheophyta</taxon>
        <taxon>Spermatophyta</taxon>
        <taxon>Magnoliopsida</taxon>
        <taxon>eudicotyledons</taxon>
        <taxon>Gunneridae</taxon>
        <taxon>Pentapetalae</taxon>
        <taxon>rosids</taxon>
        <taxon>fabids</taxon>
        <taxon>Fabales</taxon>
        <taxon>Fabaceae</taxon>
        <taxon>Papilionoideae</taxon>
        <taxon>50 kb inversion clade</taxon>
        <taxon>NPAAA clade</taxon>
        <taxon>Hologalegina</taxon>
        <taxon>IRL clade</taxon>
        <taxon>Trifolieae</taxon>
        <taxon>Trifolium</taxon>
    </lineage>
</organism>
<keyword evidence="1" id="KW-0812">Transmembrane</keyword>
<reference evidence="2 3" key="2">
    <citation type="journal article" date="2017" name="Front. Plant Sci.">
        <title>Gene Classification and Mining of Molecular Markers Useful in Red Clover (Trifolium pratense) Breeding.</title>
        <authorList>
            <person name="Istvanek J."/>
            <person name="Dluhosova J."/>
            <person name="Dluhos P."/>
            <person name="Patkova L."/>
            <person name="Nedelnik J."/>
            <person name="Repkova J."/>
        </authorList>
    </citation>
    <scope>NUCLEOTIDE SEQUENCE [LARGE SCALE GENOMIC DNA]</scope>
    <source>
        <strain evidence="3">cv. Tatra</strain>
        <tissue evidence="2">Young leaves</tissue>
    </source>
</reference>
<evidence type="ECO:0000256" key="1">
    <source>
        <dbReference type="SAM" id="Phobius"/>
    </source>
</evidence>
<comment type="caution">
    <text evidence="2">The sequence shown here is derived from an EMBL/GenBank/DDBJ whole genome shotgun (WGS) entry which is preliminary data.</text>
</comment>
<keyword evidence="1" id="KW-1133">Transmembrane helix</keyword>
<reference evidence="2 3" key="1">
    <citation type="journal article" date="2014" name="Am. J. Bot.">
        <title>Genome assembly and annotation for red clover (Trifolium pratense; Fabaceae).</title>
        <authorList>
            <person name="Istvanek J."/>
            <person name="Jaros M."/>
            <person name="Krenek A."/>
            <person name="Repkova J."/>
        </authorList>
    </citation>
    <scope>NUCLEOTIDE SEQUENCE [LARGE SCALE GENOMIC DNA]</scope>
    <source>
        <strain evidence="3">cv. Tatra</strain>
        <tissue evidence="2">Young leaves</tissue>
    </source>
</reference>